<dbReference type="Proteomes" id="UP001060215">
    <property type="component" value="Chromosome 13"/>
</dbReference>
<sequence>MSGDTSVDATENERFASPVANSSAMKTSMGKLLADALQYYYFDCDNLVEEAAGGGSAGKSFRERDKEGFSESEGMSKDVSINKFFDEAMVVELSQQATDLHQQMI</sequence>
<name>A0ACC0FTX9_9ERIC</name>
<proteinExistence type="predicted"/>
<protein>
    <submittedName>
        <fullName evidence="1">Uncharacterized protein</fullName>
    </submittedName>
</protein>
<gene>
    <name evidence="1" type="ORF">LOK49_LG12G02805</name>
</gene>
<comment type="caution">
    <text evidence="1">The sequence shown here is derived from an EMBL/GenBank/DDBJ whole genome shotgun (WGS) entry which is preliminary data.</text>
</comment>
<keyword evidence="2" id="KW-1185">Reference proteome</keyword>
<reference evidence="1 2" key="1">
    <citation type="journal article" date="2022" name="Plant J.">
        <title>Chromosome-level genome of Camellia lanceoleosa provides a valuable resource for understanding genome evolution and self-incompatibility.</title>
        <authorList>
            <person name="Gong W."/>
            <person name="Xiao S."/>
            <person name="Wang L."/>
            <person name="Liao Z."/>
            <person name="Chang Y."/>
            <person name="Mo W."/>
            <person name="Hu G."/>
            <person name="Li W."/>
            <person name="Zhao G."/>
            <person name="Zhu H."/>
            <person name="Hu X."/>
            <person name="Ji K."/>
            <person name="Xiang X."/>
            <person name="Song Q."/>
            <person name="Yuan D."/>
            <person name="Jin S."/>
            <person name="Zhang L."/>
        </authorList>
    </citation>
    <scope>NUCLEOTIDE SEQUENCE [LARGE SCALE GENOMIC DNA]</scope>
    <source>
        <strain evidence="1">SQ_2022a</strain>
    </source>
</reference>
<evidence type="ECO:0000313" key="2">
    <source>
        <dbReference type="Proteomes" id="UP001060215"/>
    </source>
</evidence>
<dbReference type="EMBL" id="CM045770">
    <property type="protein sequence ID" value="KAI7992293.1"/>
    <property type="molecule type" value="Genomic_DNA"/>
</dbReference>
<evidence type="ECO:0000313" key="1">
    <source>
        <dbReference type="EMBL" id="KAI7992293.1"/>
    </source>
</evidence>
<organism evidence="1 2">
    <name type="scientific">Camellia lanceoleosa</name>
    <dbReference type="NCBI Taxonomy" id="1840588"/>
    <lineage>
        <taxon>Eukaryota</taxon>
        <taxon>Viridiplantae</taxon>
        <taxon>Streptophyta</taxon>
        <taxon>Embryophyta</taxon>
        <taxon>Tracheophyta</taxon>
        <taxon>Spermatophyta</taxon>
        <taxon>Magnoliopsida</taxon>
        <taxon>eudicotyledons</taxon>
        <taxon>Gunneridae</taxon>
        <taxon>Pentapetalae</taxon>
        <taxon>asterids</taxon>
        <taxon>Ericales</taxon>
        <taxon>Theaceae</taxon>
        <taxon>Camellia</taxon>
    </lineage>
</organism>
<accession>A0ACC0FTX9</accession>